<comment type="subcellular location">
    <subcellularLocation>
        <location evidence="1">Cell membrane</location>
        <topology evidence="1">Multi-pass membrane protein</topology>
    </subcellularLocation>
</comment>
<feature type="transmembrane region" description="Helical" evidence="8">
    <location>
        <begin position="161"/>
        <end position="182"/>
    </location>
</feature>
<dbReference type="PANTHER" id="PTHR21444:SF15">
    <property type="entry name" value="RECEPTOR FOR RETINOL UPTAKE STRA6"/>
    <property type="match status" value="1"/>
</dbReference>
<dbReference type="Pfam" id="PF14752">
    <property type="entry name" value="RBP_receptor"/>
    <property type="match status" value="2"/>
</dbReference>
<keyword evidence="5 8" id="KW-1133">Transmembrane helix</keyword>
<evidence type="ECO:0000256" key="3">
    <source>
        <dbReference type="ARBA" id="ARBA00022475"/>
    </source>
</evidence>
<feature type="transmembrane region" description="Helical" evidence="8">
    <location>
        <begin position="268"/>
        <end position="290"/>
    </location>
</feature>
<evidence type="ECO:0000256" key="6">
    <source>
        <dbReference type="ARBA" id="ARBA00023136"/>
    </source>
</evidence>
<dbReference type="PANTHER" id="PTHR21444">
    <property type="entry name" value="COILED-COIL DOMAIN-CONTAINING PROTEIN 180"/>
    <property type="match status" value="1"/>
</dbReference>
<evidence type="ECO:0000313" key="9">
    <source>
        <dbReference type="EMBL" id="KAL3858953.1"/>
    </source>
</evidence>
<gene>
    <name evidence="9" type="ORF">ACJMK2_009198</name>
</gene>
<dbReference type="EMBL" id="JBJQND010000012">
    <property type="protein sequence ID" value="KAL3858953.1"/>
    <property type="molecule type" value="Genomic_DNA"/>
</dbReference>
<evidence type="ECO:0000256" key="5">
    <source>
        <dbReference type="ARBA" id="ARBA00022989"/>
    </source>
</evidence>
<evidence type="ECO:0000256" key="7">
    <source>
        <dbReference type="ARBA" id="ARBA00023170"/>
    </source>
</evidence>
<evidence type="ECO:0000313" key="10">
    <source>
        <dbReference type="Proteomes" id="UP001634394"/>
    </source>
</evidence>
<evidence type="ECO:0000256" key="4">
    <source>
        <dbReference type="ARBA" id="ARBA00022692"/>
    </source>
</evidence>
<dbReference type="GO" id="GO:0005886">
    <property type="term" value="C:plasma membrane"/>
    <property type="evidence" value="ECO:0007669"/>
    <property type="project" value="UniProtKB-SubCell"/>
</dbReference>
<protein>
    <recommendedName>
        <fullName evidence="11">Odorant receptor</fullName>
    </recommendedName>
</protein>
<keyword evidence="7" id="KW-0675">Receptor</keyword>
<keyword evidence="10" id="KW-1185">Reference proteome</keyword>
<dbReference type="InterPro" id="IPR026612">
    <property type="entry name" value="STRA6-like"/>
</dbReference>
<evidence type="ECO:0008006" key="11">
    <source>
        <dbReference type="Google" id="ProtNLM"/>
    </source>
</evidence>
<name>A0ABD3VDU4_SINWO</name>
<keyword evidence="2" id="KW-0813">Transport</keyword>
<evidence type="ECO:0000256" key="8">
    <source>
        <dbReference type="SAM" id="Phobius"/>
    </source>
</evidence>
<dbReference type="Proteomes" id="UP001634394">
    <property type="component" value="Unassembled WGS sequence"/>
</dbReference>
<organism evidence="9 10">
    <name type="scientific">Sinanodonta woodiana</name>
    <name type="common">Chinese pond mussel</name>
    <name type="synonym">Anodonta woodiana</name>
    <dbReference type="NCBI Taxonomy" id="1069815"/>
    <lineage>
        <taxon>Eukaryota</taxon>
        <taxon>Metazoa</taxon>
        <taxon>Spiralia</taxon>
        <taxon>Lophotrochozoa</taxon>
        <taxon>Mollusca</taxon>
        <taxon>Bivalvia</taxon>
        <taxon>Autobranchia</taxon>
        <taxon>Heteroconchia</taxon>
        <taxon>Palaeoheterodonta</taxon>
        <taxon>Unionida</taxon>
        <taxon>Unionoidea</taxon>
        <taxon>Unionidae</taxon>
        <taxon>Unioninae</taxon>
        <taxon>Sinanodonta</taxon>
    </lineage>
</organism>
<keyword evidence="3" id="KW-1003">Cell membrane</keyword>
<sequence>MDDFLDSMEEKILYFLPQILCLLFTTFTYLHTFVLRVIWLWKNRNKKQENTRRKLAQPHQLEHVKRLLKGQRLSADGEVNVPDVDNILKIYTYKRDPTFRYSSKIIVTFTVAIICIYQVAIAWIFWTKNKFHEFKQLINISESSQEDIFSHLLDVADASSAIGLSLSGIVTLVNVTGIFLSYRADIKRLYRGDHSKFLVKKKDISASSIVSQNLTYSGTQIAYMLCGFLIMYIVFTIIGILLAVFLVLPITGKLDSCWLGPIKVIAKAYHNVSYFLFFLYIFLGLFRCLINRIGRTVLGLAFFGRMDRYFLLPGYDSFDNGYTSYISFLQLEEAHQHPVLVTFCDLLLEHAHQTREDRVITYGAIRPNLPSRLRRTNNSQWMWLKAYTILQNNLYNQKQENETNVDA</sequence>
<feature type="transmembrane region" description="Helical" evidence="8">
    <location>
        <begin position="12"/>
        <end position="39"/>
    </location>
</feature>
<feature type="transmembrane region" description="Helical" evidence="8">
    <location>
        <begin position="105"/>
        <end position="126"/>
    </location>
</feature>
<accession>A0ABD3VDU4</accession>
<keyword evidence="6 8" id="KW-0472">Membrane</keyword>
<keyword evidence="4 8" id="KW-0812">Transmembrane</keyword>
<feature type="transmembrane region" description="Helical" evidence="8">
    <location>
        <begin position="221"/>
        <end position="248"/>
    </location>
</feature>
<proteinExistence type="predicted"/>
<dbReference type="AlphaFoldDB" id="A0ABD3VDU4"/>
<evidence type="ECO:0000256" key="1">
    <source>
        <dbReference type="ARBA" id="ARBA00004651"/>
    </source>
</evidence>
<comment type="caution">
    <text evidence="9">The sequence shown here is derived from an EMBL/GenBank/DDBJ whole genome shotgun (WGS) entry which is preliminary data.</text>
</comment>
<reference evidence="9 10" key="1">
    <citation type="submission" date="2024-11" db="EMBL/GenBank/DDBJ databases">
        <title>Chromosome-level genome assembly of the freshwater bivalve Anodonta woodiana.</title>
        <authorList>
            <person name="Chen X."/>
        </authorList>
    </citation>
    <scope>NUCLEOTIDE SEQUENCE [LARGE SCALE GENOMIC DNA]</scope>
    <source>
        <strain evidence="9">MN2024</strain>
        <tissue evidence="9">Gills</tissue>
    </source>
</reference>
<evidence type="ECO:0000256" key="2">
    <source>
        <dbReference type="ARBA" id="ARBA00022448"/>
    </source>
</evidence>